<keyword evidence="6" id="KW-1185">Reference proteome</keyword>
<dbReference type="InterPro" id="IPR001761">
    <property type="entry name" value="Peripla_BP/Lac1_sug-bd_dom"/>
</dbReference>
<organism evidence="5 6">
    <name type="scientific">Companilactobacillus nuruki</name>
    <dbReference type="NCBI Taxonomy" id="1993540"/>
    <lineage>
        <taxon>Bacteria</taxon>
        <taxon>Bacillati</taxon>
        <taxon>Bacillota</taxon>
        <taxon>Bacilli</taxon>
        <taxon>Lactobacillales</taxon>
        <taxon>Lactobacillaceae</taxon>
        <taxon>Companilactobacillus</taxon>
    </lineage>
</organism>
<dbReference type="SUPFAM" id="SSF53822">
    <property type="entry name" value="Periplasmic binding protein-like I"/>
    <property type="match status" value="1"/>
</dbReference>
<evidence type="ECO:0000256" key="1">
    <source>
        <dbReference type="ARBA" id="ARBA00023015"/>
    </source>
</evidence>
<keyword evidence="1" id="KW-0805">Transcription regulation</keyword>
<accession>A0A2N7ASP2</accession>
<dbReference type="GO" id="GO:0003700">
    <property type="term" value="F:DNA-binding transcription factor activity"/>
    <property type="evidence" value="ECO:0007669"/>
    <property type="project" value="TreeGrafter"/>
</dbReference>
<name>A0A2N7ASP2_9LACO</name>
<proteinExistence type="predicted"/>
<dbReference type="EMBL" id="NIPR01000043">
    <property type="protein sequence ID" value="PMD68373.1"/>
    <property type="molecule type" value="Genomic_DNA"/>
</dbReference>
<dbReference type="Gene3D" id="3.40.50.2300">
    <property type="match status" value="2"/>
</dbReference>
<reference evidence="5 6" key="1">
    <citation type="submission" date="2017-05" db="EMBL/GenBank/DDBJ databases">
        <title>Lactobacillus nurukis nov., sp. nov., isolated from nuruk.</title>
        <authorList>
            <person name="Kim S.-J."/>
        </authorList>
    </citation>
    <scope>NUCLEOTIDE SEQUENCE [LARGE SCALE GENOMIC DNA]</scope>
    <source>
        <strain evidence="5 6">SYF10-1a</strain>
    </source>
</reference>
<sequence>MTNIRDIARLSGYSVSTVSRCINDSGYVSEEARNRIQSIIDKLDYVPNDVARDLSRGKTYNVGVVLPHTLHPYFTHVLQGIMKTAFSSGYHVVVLQSKYDADLEIKYLEQLRRKSYDALIFTSRGIPMKELLKYQKYGSIVCCENPGEFNIAAAYALRKETFIEAFEWIKQQRYKKVGILLSRDNQFSATSKVTLECFKKVFGRNARIVDTNVTTYRDGYESISRLFEKNERPDFIFANGDDVAVGARQYYLDHALKVPSMMGQENQLSGRITHLPTIDHQFEIVGQTALKLAISNIIKQIPIKSYLIRER</sequence>
<evidence type="ECO:0000256" key="3">
    <source>
        <dbReference type="ARBA" id="ARBA00023163"/>
    </source>
</evidence>
<gene>
    <name evidence="5" type="ORF">CBP76_09980</name>
</gene>
<dbReference type="AlphaFoldDB" id="A0A2N7ASP2"/>
<evidence type="ECO:0000313" key="5">
    <source>
        <dbReference type="EMBL" id="PMD68373.1"/>
    </source>
</evidence>
<dbReference type="PROSITE" id="PS50932">
    <property type="entry name" value="HTH_LACI_2"/>
    <property type="match status" value="1"/>
</dbReference>
<dbReference type="InterPro" id="IPR010982">
    <property type="entry name" value="Lambda_DNA-bd_dom_sf"/>
</dbReference>
<dbReference type="InterPro" id="IPR028082">
    <property type="entry name" value="Peripla_BP_I"/>
</dbReference>
<feature type="domain" description="HTH lacI-type" evidence="4">
    <location>
        <begin position="2"/>
        <end position="56"/>
    </location>
</feature>
<dbReference type="InterPro" id="IPR000843">
    <property type="entry name" value="HTH_LacI"/>
</dbReference>
<dbReference type="SUPFAM" id="SSF47413">
    <property type="entry name" value="lambda repressor-like DNA-binding domains"/>
    <property type="match status" value="1"/>
</dbReference>
<dbReference type="Pfam" id="PF00532">
    <property type="entry name" value="Peripla_BP_1"/>
    <property type="match status" value="1"/>
</dbReference>
<dbReference type="RefSeq" id="WP_102196736.1">
    <property type="nucleotide sequence ID" value="NZ_NIPR01000043.1"/>
</dbReference>
<evidence type="ECO:0000313" key="6">
    <source>
        <dbReference type="Proteomes" id="UP000235649"/>
    </source>
</evidence>
<protein>
    <submittedName>
        <fullName evidence="5">LacI family transcriptional regulator</fullName>
    </submittedName>
</protein>
<evidence type="ECO:0000259" key="4">
    <source>
        <dbReference type="PROSITE" id="PS50932"/>
    </source>
</evidence>
<dbReference type="GO" id="GO:0000976">
    <property type="term" value="F:transcription cis-regulatory region binding"/>
    <property type="evidence" value="ECO:0007669"/>
    <property type="project" value="TreeGrafter"/>
</dbReference>
<keyword evidence="3" id="KW-0804">Transcription</keyword>
<dbReference type="Gene3D" id="1.10.260.40">
    <property type="entry name" value="lambda repressor-like DNA-binding domains"/>
    <property type="match status" value="1"/>
</dbReference>
<dbReference type="Pfam" id="PF00356">
    <property type="entry name" value="LacI"/>
    <property type="match status" value="1"/>
</dbReference>
<dbReference type="Proteomes" id="UP000235649">
    <property type="component" value="Unassembled WGS sequence"/>
</dbReference>
<dbReference type="PANTHER" id="PTHR30146">
    <property type="entry name" value="LACI-RELATED TRANSCRIPTIONAL REPRESSOR"/>
    <property type="match status" value="1"/>
</dbReference>
<dbReference type="SMART" id="SM00354">
    <property type="entry name" value="HTH_LACI"/>
    <property type="match status" value="1"/>
</dbReference>
<dbReference type="PANTHER" id="PTHR30146:SF105">
    <property type="entry name" value="CATABOLITE CONTROL PROTEIN B"/>
    <property type="match status" value="1"/>
</dbReference>
<keyword evidence="2" id="KW-0238">DNA-binding</keyword>
<dbReference type="OrthoDB" id="9798934at2"/>
<dbReference type="CDD" id="cd06286">
    <property type="entry name" value="PBP1_CcpB-like"/>
    <property type="match status" value="1"/>
</dbReference>
<dbReference type="CDD" id="cd01392">
    <property type="entry name" value="HTH_LacI"/>
    <property type="match status" value="1"/>
</dbReference>
<comment type="caution">
    <text evidence="5">The sequence shown here is derived from an EMBL/GenBank/DDBJ whole genome shotgun (WGS) entry which is preliminary data.</text>
</comment>
<evidence type="ECO:0000256" key="2">
    <source>
        <dbReference type="ARBA" id="ARBA00023125"/>
    </source>
</evidence>